<keyword evidence="3" id="KW-1185">Reference proteome</keyword>
<evidence type="ECO:0000256" key="1">
    <source>
        <dbReference type="SAM" id="MobiDB-lite"/>
    </source>
</evidence>
<feature type="compositionally biased region" description="Polar residues" evidence="1">
    <location>
        <begin position="258"/>
        <end position="278"/>
    </location>
</feature>
<feature type="compositionally biased region" description="Basic residues" evidence="1">
    <location>
        <begin position="520"/>
        <end position="530"/>
    </location>
</feature>
<sequence>MLRKKPNKVYDSFLKAGLGNTNPMHLNKAIATQPKMYDGGLIHSNKLVIHSTDSEENLEDAEESQNKMRYKMVQIDYENLNALYETFVPQQKLSAEQTYFSIPSTSDNGSKSKDVPSESPSPKMPNESRSQAQSIAFELKLQHQKEKMACDVSWKAKLSTLHDENVLLKHQVESTVKERENIKLEFQRLFNSIKATRAQHQNEINEMIENVNQKTYDYADVRAQNQDLLMTISELRTLGQLLCVTPFNKNPTIKAKNVSNTKVTSDRPNPVTSQSTSIIERKQQHNANVIERGVYKLNQQDTNTPDSKVNINVSNSTGVGSSNSVRRPKSKDNKSKNSVLKNTKSSSTYVWKTTNSVCLYSNKCETKPLNVCHTNACITNSKTVTTVNDGLNILCISYGLDVFLHSHDKCVVRNALTRKSSVKRALFTSPVAAKSKGLGATSVVAKSRFNVAKTPTATNKVSSVSPLSPKSSQSRILRSYMNNKIATSRKRQKWFEYKQGMDKAKITRKRANTDTGNGRVQKKPGIKKPKDKLSSNVPHWSISQRNGTLVDKKAHGMNEFVLYLLSKEAQSRLTHGCHRLIGAWEALKGLEVFHTAQHVIPGAQLVPQYKSIGRCNNYAVLQSIPCSPEYTEDTIKFLLDTQQFIYAMDMFRDTLHLPVETPDTPFVTPANIHKNQCRELKHQIEEAVKSGQLVHLVKGVKKKEKASHEMHYSKTFIKFLNR</sequence>
<organism evidence="2 3">
    <name type="scientific">Tanacetum coccineum</name>
    <dbReference type="NCBI Taxonomy" id="301880"/>
    <lineage>
        <taxon>Eukaryota</taxon>
        <taxon>Viridiplantae</taxon>
        <taxon>Streptophyta</taxon>
        <taxon>Embryophyta</taxon>
        <taxon>Tracheophyta</taxon>
        <taxon>Spermatophyta</taxon>
        <taxon>Magnoliopsida</taxon>
        <taxon>eudicotyledons</taxon>
        <taxon>Gunneridae</taxon>
        <taxon>Pentapetalae</taxon>
        <taxon>asterids</taxon>
        <taxon>campanulids</taxon>
        <taxon>Asterales</taxon>
        <taxon>Asteraceae</taxon>
        <taxon>Asteroideae</taxon>
        <taxon>Anthemideae</taxon>
        <taxon>Anthemidinae</taxon>
        <taxon>Tanacetum</taxon>
    </lineage>
</organism>
<feature type="region of interest" description="Disordered" evidence="1">
    <location>
        <begin position="509"/>
        <end position="538"/>
    </location>
</feature>
<dbReference type="EMBL" id="BQNB010008741">
    <property type="protein sequence ID" value="GJS53657.1"/>
    <property type="molecule type" value="Genomic_DNA"/>
</dbReference>
<comment type="caution">
    <text evidence="2">The sequence shown here is derived from an EMBL/GenBank/DDBJ whole genome shotgun (WGS) entry which is preliminary data.</text>
</comment>
<feature type="compositionally biased region" description="Polar residues" evidence="1">
    <location>
        <begin position="298"/>
        <end position="307"/>
    </location>
</feature>
<reference evidence="2" key="1">
    <citation type="journal article" date="2022" name="Int. J. Mol. Sci.">
        <title>Draft Genome of Tanacetum Coccineum: Genomic Comparison of Closely Related Tanacetum-Family Plants.</title>
        <authorList>
            <person name="Yamashiro T."/>
            <person name="Shiraishi A."/>
            <person name="Nakayama K."/>
            <person name="Satake H."/>
        </authorList>
    </citation>
    <scope>NUCLEOTIDE SEQUENCE</scope>
</reference>
<feature type="compositionally biased region" description="Low complexity" evidence="1">
    <location>
        <begin position="309"/>
        <end position="325"/>
    </location>
</feature>
<name>A0ABQ4WL60_9ASTR</name>
<gene>
    <name evidence="2" type="ORF">Tco_0627019</name>
</gene>
<reference evidence="2" key="2">
    <citation type="submission" date="2022-01" db="EMBL/GenBank/DDBJ databases">
        <authorList>
            <person name="Yamashiro T."/>
            <person name="Shiraishi A."/>
            <person name="Satake H."/>
            <person name="Nakayama K."/>
        </authorList>
    </citation>
    <scope>NUCLEOTIDE SEQUENCE</scope>
</reference>
<accession>A0ABQ4WL60</accession>
<feature type="region of interest" description="Disordered" evidence="1">
    <location>
        <begin position="298"/>
        <end position="344"/>
    </location>
</feature>
<feature type="region of interest" description="Disordered" evidence="1">
    <location>
        <begin position="258"/>
        <end position="283"/>
    </location>
</feature>
<evidence type="ECO:0000313" key="2">
    <source>
        <dbReference type="EMBL" id="GJS53657.1"/>
    </source>
</evidence>
<proteinExistence type="predicted"/>
<protein>
    <submittedName>
        <fullName evidence="2">Uncharacterized protein</fullName>
    </submittedName>
</protein>
<feature type="region of interest" description="Disordered" evidence="1">
    <location>
        <begin position="101"/>
        <end position="132"/>
    </location>
</feature>
<evidence type="ECO:0000313" key="3">
    <source>
        <dbReference type="Proteomes" id="UP001151760"/>
    </source>
</evidence>
<dbReference type="Proteomes" id="UP001151760">
    <property type="component" value="Unassembled WGS sequence"/>
</dbReference>